<evidence type="ECO:0000313" key="3">
    <source>
        <dbReference type="EMBL" id="MFD2247803.1"/>
    </source>
</evidence>
<evidence type="ECO:0000256" key="1">
    <source>
        <dbReference type="ARBA" id="ARBA00008853"/>
    </source>
</evidence>
<dbReference type="EC" id="3.1.1.99" evidence="3"/>
<dbReference type="InterPro" id="IPR005511">
    <property type="entry name" value="SMP-30"/>
</dbReference>
<dbReference type="GO" id="GO:0016787">
    <property type="term" value="F:hydrolase activity"/>
    <property type="evidence" value="ECO:0007669"/>
    <property type="project" value="UniProtKB-KW"/>
</dbReference>
<accession>A0ABW5D2J2</accession>
<organism evidence="3 4">
    <name type="scientific">Pontibacter ruber</name>
    <dbReference type="NCBI Taxonomy" id="1343895"/>
    <lineage>
        <taxon>Bacteria</taxon>
        <taxon>Pseudomonadati</taxon>
        <taxon>Bacteroidota</taxon>
        <taxon>Cytophagia</taxon>
        <taxon>Cytophagales</taxon>
        <taxon>Hymenobacteraceae</taxon>
        <taxon>Pontibacter</taxon>
    </lineage>
</organism>
<name>A0ABW5D2J2_9BACT</name>
<gene>
    <name evidence="3" type="ORF">ACFSKP_16170</name>
</gene>
<dbReference type="EMBL" id="JBHUIM010000002">
    <property type="protein sequence ID" value="MFD2247803.1"/>
    <property type="molecule type" value="Genomic_DNA"/>
</dbReference>
<dbReference type="RefSeq" id="WP_250430958.1">
    <property type="nucleotide sequence ID" value="NZ_JALPRR010000003.1"/>
</dbReference>
<dbReference type="Gene3D" id="2.120.10.30">
    <property type="entry name" value="TolB, C-terminal domain"/>
    <property type="match status" value="1"/>
</dbReference>
<dbReference type="InterPro" id="IPR013658">
    <property type="entry name" value="SGL"/>
</dbReference>
<keyword evidence="3" id="KW-0378">Hydrolase</keyword>
<feature type="domain" description="SMP-30/Gluconolactonase/LRE-like region" evidence="2">
    <location>
        <begin position="20"/>
        <end position="262"/>
    </location>
</feature>
<dbReference type="SUPFAM" id="SSF63829">
    <property type="entry name" value="Calcium-dependent phosphotriesterase"/>
    <property type="match status" value="1"/>
</dbReference>
<reference evidence="4" key="1">
    <citation type="journal article" date="2019" name="Int. J. Syst. Evol. Microbiol.">
        <title>The Global Catalogue of Microorganisms (GCM) 10K type strain sequencing project: providing services to taxonomists for standard genome sequencing and annotation.</title>
        <authorList>
            <consortium name="The Broad Institute Genomics Platform"/>
            <consortium name="The Broad Institute Genome Sequencing Center for Infectious Disease"/>
            <person name="Wu L."/>
            <person name="Ma J."/>
        </authorList>
    </citation>
    <scope>NUCLEOTIDE SEQUENCE [LARGE SCALE GENOMIC DNA]</scope>
    <source>
        <strain evidence="4">CGMCC 4.1782</strain>
    </source>
</reference>
<sequence>MSHTPRTIEATLVLDAKATLGEGALWHPSEKVLYWIDIEGRKLHIFNPPTKEDKELTVRERIGTVVPVAGGGALVALQNGIHKIDTTTGDLTFITNPIKEKDIRFNDGKCDPAGRFWVGTMALDTRKGAAVLYRMEADKRIEQVLDNLTIANGIVWTKDKKQMYFTDTRTQQVQAFDYNNETGMISNGRVVIEVPKSEGSPDGMTIDAEDKLWIALHKGGAVGCWDPETSELLTKVTVPAPQTTSCAFGGEDLDTLYITTAREGLDEKQLQQYPGSGGIFAVKPGAKGVPASFFKGNV</sequence>
<dbReference type="Pfam" id="PF08450">
    <property type="entry name" value="SGL"/>
    <property type="match status" value="1"/>
</dbReference>
<dbReference type="PANTHER" id="PTHR10907:SF47">
    <property type="entry name" value="REGUCALCIN"/>
    <property type="match status" value="1"/>
</dbReference>
<dbReference type="PRINTS" id="PR01790">
    <property type="entry name" value="SMP30FAMILY"/>
</dbReference>
<keyword evidence="4" id="KW-1185">Reference proteome</keyword>
<proteinExistence type="inferred from homology"/>
<comment type="similarity">
    <text evidence="1">Belongs to the SMP-30/CGR1 family.</text>
</comment>
<protein>
    <submittedName>
        <fullName evidence="3">SMP-30/gluconolactonase/LRE family protein</fullName>
        <ecNumber evidence="3">3.1.1.99</ecNumber>
    </submittedName>
</protein>
<dbReference type="InterPro" id="IPR011042">
    <property type="entry name" value="6-blade_b-propeller_TolB-like"/>
</dbReference>
<evidence type="ECO:0000313" key="4">
    <source>
        <dbReference type="Proteomes" id="UP001597374"/>
    </source>
</evidence>
<comment type="caution">
    <text evidence="3">The sequence shown here is derived from an EMBL/GenBank/DDBJ whole genome shotgun (WGS) entry which is preliminary data.</text>
</comment>
<evidence type="ECO:0000259" key="2">
    <source>
        <dbReference type="Pfam" id="PF08450"/>
    </source>
</evidence>
<dbReference type="Proteomes" id="UP001597374">
    <property type="component" value="Unassembled WGS sequence"/>
</dbReference>
<dbReference type="PANTHER" id="PTHR10907">
    <property type="entry name" value="REGUCALCIN"/>
    <property type="match status" value="1"/>
</dbReference>